<comment type="subcellular location">
    <subcellularLocation>
        <location evidence="1">Nucleus</location>
    </subcellularLocation>
</comment>
<dbReference type="GO" id="GO:0000785">
    <property type="term" value="C:chromatin"/>
    <property type="evidence" value="ECO:0007669"/>
    <property type="project" value="TreeGrafter"/>
</dbReference>
<dbReference type="PROSITE" id="PS00463">
    <property type="entry name" value="ZN2_CY6_FUNGAL_1"/>
    <property type="match status" value="1"/>
</dbReference>
<evidence type="ECO:0000259" key="9">
    <source>
        <dbReference type="PROSITE" id="PS50048"/>
    </source>
</evidence>
<dbReference type="OrthoDB" id="3648608at2759"/>
<evidence type="ECO:0000256" key="4">
    <source>
        <dbReference type="ARBA" id="ARBA00022771"/>
    </source>
</evidence>
<dbReference type="CDD" id="cd00067">
    <property type="entry name" value="GAL4"/>
    <property type="match status" value="1"/>
</dbReference>
<dbReference type="InterPro" id="IPR036864">
    <property type="entry name" value="Zn2-C6_fun-type_DNA-bd_sf"/>
</dbReference>
<dbReference type="CDD" id="cd12148">
    <property type="entry name" value="fungal_TF_MHR"/>
    <property type="match status" value="1"/>
</dbReference>
<dbReference type="InterPro" id="IPR051059">
    <property type="entry name" value="VerF-like"/>
</dbReference>
<evidence type="ECO:0000313" key="12">
    <source>
        <dbReference type="Proteomes" id="UP000230605"/>
    </source>
</evidence>
<evidence type="ECO:0000259" key="10">
    <source>
        <dbReference type="PROSITE" id="PS50157"/>
    </source>
</evidence>
<proteinExistence type="predicted"/>
<dbReference type="GO" id="GO:0000981">
    <property type="term" value="F:DNA-binding transcription factor activity, RNA polymerase II-specific"/>
    <property type="evidence" value="ECO:0007669"/>
    <property type="project" value="InterPro"/>
</dbReference>
<protein>
    <recommendedName>
        <fullName evidence="13">Zn(2)-C6 fungal-type domain-containing protein</fullName>
    </recommendedName>
</protein>
<comment type="caution">
    <text evidence="11">The sequence shown here is derived from an EMBL/GenBank/DDBJ whole genome shotgun (WGS) entry which is preliminary data.</text>
</comment>
<dbReference type="Pfam" id="PF00172">
    <property type="entry name" value="Zn_clus"/>
    <property type="match status" value="1"/>
</dbReference>
<sequence length="617" mass="70147">MADIRASSRRRTQSLTRHFLQSALMLAAPTSSMNWCSFCNRKYSRRDALQRHQTTCPKRGNQPLTKGVRSRGRNRHSCENCAKKKLYCDGGSPCGTCAGKHVSCSNAVTDSAATSRSASRDRESRVQSQFSTSFLLRDGEEEVFSSRFNFPRPPSRDTAESQSGDIADSMEFEFDFNASIFGPAFFESEIWPTADVLVSGSERGTTPTPHLDVYGVADHLDRLSSITFALSEYTSPDGSALSTSDTLTNLQQVFSQARVVKHIEDYFRGWHRNCPVIHRPSFRISEVDDVLLVGVILLGAMYSTSQKERSMASMIMAYGEEFIFRAVSSVAKGKLQNLGANGVNEDFQIVQAGFCMAVVQFWTGDAEAKQRAMTTRFLQVIEAAHCIDMFKAAHQLDDRISERKWLLKEAKVRTAAWLSLLDCAFLFFRGIPTRILTSEIMYGLPCVETVFEAEHPFALPQFSFCRAFNSQEAFQRLFFRQGSNDTRILDLTVLDTFILIHMLYRYTSDVLSLSLCRAFSSESEAFTTDIRYALDTWHKCWKHLKTHAQQQNQWDATARMTRHEVAKYGARTLFTKQQLWFGQHRSTLNFTQRQNRKKHSYSKHCLDSLNIIRLAEC</sequence>
<evidence type="ECO:0008006" key="13">
    <source>
        <dbReference type="Google" id="ProtNLM"/>
    </source>
</evidence>
<evidence type="ECO:0000256" key="6">
    <source>
        <dbReference type="ARBA" id="ARBA00023242"/>
    </source>
</evidence>
<dbReference type="EMBL" id="LKMD01000107">
    <property type="protein sequence ID" value="PIA90562.1"/>
    <property type="molecule type" value="Genomic_DNA"/>
</dbReference>
<keyword evidence="4 7" id="KW-0863">Zinc-finger</keyword>
<dbReference type="Pfam" id="PF04082">
    <property type="entry name" value="Fungal_trans"/>
    <property type="match status" value="1"/>
</dbReference>
<dbReference type="Proteomes" id="UP000230605">
    <property type="component" value="Chromosome 9"/>
</dbReference>
<dbReference type="InterPro" id="IPR013087">
    <property type="entry name" value="Znf_C2H2_type"/>
</dbReference>
<dbReference type="PANTHER" id="PTHR40626:SF3">
    <property type="entry name" value="TRANSCRIPTION FACTOR WITH C2H2 AND ZN(2)-CYS(6) DNA BINDING DOMAIN (EUROFUNG)-RELATED"/>
    <property type="match status" value="1"/>
</dbReference>
<keyword evidence="3" id="KW-0677">Repeat</keyword>
<dbReference type="AlphaFoldDB" id="A0A2G5HEA6"/>
<feature type="domain" description="C2H2-type" evidence="10">
    <location>
        <begin position="34"/>
        <end position="63"/>
    </location>
</feature>
<evidence type="ECO:0000256" key="7">
    <source>
        <dbReference type="PROSITE-ProRule" id="PRU00042"/>
    </source>
</evidence>
<dbReference type="GO" id="GO:0008270">
    <property type="term" value="F:zinc ion binding"/>
    <property type="evidence" value="ECO:0007669"/>
    <property type="project" value="UniProtKB-KW"/>
</dbReference>
<dbReference type="SUPFAM" id="SSF57701">
    <property type="entry name" value="Zn2/Cys6 DNA-binding domain"/>
    <property type="match status" value="1"/>
</dbReference>
<evidence type="ECO:0000256" key="8">
    <source>
        <dbReference type="SAM" id="MobiDB-lite"/>
    </source>
</evidence>
<dbReference type="PANTHER" id="PTHR40626">
    <property type="entry name" value="MIP31509P"/>
    <property type="match status" value="1"/>
</dbReference>
<dbReference type="PROSITE" id="PS50157">
    <property type="entry name" value="ZINC_FINGER_C2H2_2"/>
    <property type="match status" value="1"/>
</dbReference>
<evidence type="ECO:0000256" key="5">
    <source>
        <dbReference type="ARBA" id="ARBA00022833"/>
    </source>
</evidence>
<reference evidence="11 12" key="1">
    <citation type="submission" date="2015-10" db="EMBL/GenBank/DDBJ databases">
        <title>The cercosporin biosynthetic gene cluster was horizontally transferred to several fungal lineages and shown to be expanded in Cercospora beticola based on microsynteny with recipient genomes.</title>
        <authorList>
            <person name="De Jonge R."/>
            <person name="Ebert M.K."/>
            <person name="Suttle J.C."/>
            <person name="Jurick Ii W.M."/>
            <person name="Secor G.A."/>
            <person name="Thomma B.P."/>
            <person name="Van De Peer Y."/>
            <person name="Bolton M.D."/>
        </authorList>
    </citation>
    <scope>NUCLEOTIDE SEQUENCE [LARGE SCALE GENOMIC DNA]</scope>
    <source>
        <strain evidence="11 12">09-40</strain>
    </source>
</reference>
<evidence type="ECO:0000256" key="3">
    <source>
        <dbReference type="ARBA" id="ARBA00022737"/>
    </source>
</evidence>
<evidence type="ECO:0000256" key="2">
    <source>
        <dbReference type="ARBA" id="ARBA00022723"/>
    </source>
</evidence>
<dbReference type="GO" id="GO:0005634">
    <property type="term" value="C:nucleus"/>
    <property type="evidence" value="ECO:0007669"/>
    <property type="project" value="UniProtKB-SubCell"/>
</dbReference>
<dbReference type="Gene3D" id="4.10.240.10">
    <property type="entry name" value="Zn(2)-C6 fungal-type DNA-binding domain"/>
    <property type="match status" value="1"/>
</dbReference>
<evidence type="ECO:0000256" key="1">
    <source>
        <dbReference type="ARBA" id="ARBA00004123"/>
    </source>
</evidence>
<keyword evidence="6" id="KW-0539">Nucleus</keyword>
<dbReference type="InterPro" id="IPR007219">
    <property type="entry name" value="XnlR_reg_dom"/>
</dbReference>
<dbReference type="SMART" id="SM00066">
    <property type="entry name" value="GAL4"/>
    <property type="match status" value="1"/>
</dbReference>
<gene>
    <name evidence="11" type="ORF">CB0940_11529</name>
</gene>
<dbReference type="InterPro" id="IPR001138">
    <property type="entry name" value="Zn2Cys6_DnaBD"/>
</dbReference>
<feature type="region of interest" description="Disordered" evidence="8">
    <location>
        <begin position="51"/>
        <end position="72"/>
    </location>
</feature>
<dbReference type="GO" id="GO:0006351">
    <property type="term" value="P:DNA-templated transcription"/>
    <property type="evidence" value="ECO:0007669"/>
    <property type="project" value="InterPro"/>
</dbReference>
<organism evidence="11 12">
    <name type="scientific">Cercospora beticola</name>
    <name type="common">Sugarbeet leaf spot fungus</name>
    <dbReference type="NCBI Taxonomy" id="122368"/>
    <lineage>
        <taxon>Eukaryota</taxon>
        <taxon>Fungi</taxon>
        <taxon>Dikarya</taxon>
        <taxon>Ascomycota</taxon>
        <taxon>Pezizomycotina</taxon>
        <taxon>Dothideomycetes</taxon>
        <taxon>Dothideomycetidae</taxon>
        <taxon>Mycosphaerellales</taxon>
        <taxon>Mycosphaerellaceae</taxon>
        <taxon>Cercospora</taxon>
    </lineage>
</organism>
<keyword evidence="2" id="KW-0479">Metal-binding</keyword>
<keyword evidence="5" id="KW-0862">Zinc</keyword>
<feature type="domain" description="Zn(2)-C6 fungal-type" evidence="9">
    <location>
        <begin position="77"/>
        <end position="106"/>
    </location>
</feature>
<accession>A0A2G5HEA6</accession>
<dbReference type="GO" id="GO:0000978">
    <property type="term" value="F:RNA polymerase II cis-regulatory region sequence-specific DNA binding"/>
    <property type="evidence" value="ECO:0007669"/>
    <property type="project" value="InterPro"/>
</dbReference>
<name>A0A2G5HEA6_CERBT</name>
<dbReference type="PROSITE" id="PS50048">
    <property type="entry name" value="ZN2_CY6_FUNGAL_2"/>
    <property type="match status" value="1"/>
</dbReference>
<evidence type="ECO:0000313" key="11">
    <source>
        <dbReference type="EMBL" id="PIA90562.1"/>
    </source>
</evidence>